<organism evidence="2 3">
    <name type="scientific">Caenorhabditis nigoni</name>
    <dbReference type="NCBI Taxonomy" id="1611254"/>
    <lineage>
        <taxon>Eukaryota</taxon>
        <taxon>Metazoa</taxon>
        <taxon>Ecdysozoa</taxon>
        <taxon>Nematoda</taxon>
        <taxon>Chromadorea</taxon>
        <taxon>Rhabditida</taxon>
        <taxon>Rhabditina</taxon>
        <taxon>Rhabditomorpha</taxon>
        <taxon>Rhabditoidea</taxon>
        <taxon>Rhabditidae</taxon>
        <taxon>Peloderinae</taxon>
        <taxon>Caenorhabditis</taxon>
    </lineage>
</organism>
<keyword evidence="3" id="KW-1185">Reference proteome</keyword>
<dbReference type="AlphaFoldDB" id="A0A2G5VCV6"/>
<evidence type="ECO:0000256" key="1">
    <source>
        <dbReference type="SAM" id="Phobius"/>
    </source>
</evidence>
<gene>
    <name evidence="2" type="primary">Cnig_chr_II.g8019</name>
    <name evidence="2" type="ORF">B9Z55_008019</name>
</gene>
<dbReference type="PANTHER" id="PTHR31379">
    <property type="entry name" value="F-BOX C PROTEIN-RELATED-RELATED"/>
    <property type="match status" value="1"/>
</dbReference>
<keyword evidence="1" id="KW-0472">Membrane</keyword>
<dbReference type="OrthoDB" id="5889481at2759"/>
<reference evidence="3" key="1">
    <citation type="submission" date="2017-10" db="EMBL/GenBank/DDBJ databases">
        <title>Rapid genome shrinkage in a self-fertile nematode reveals novel sperm competition proteins.</title>
        <authorList>
            <person name="Yin D."/>
            <person name="Schwarz E.M."/>
            <person name="Thomas C.G."/>
            <person name="Felde R.L."/>
            <person name="Korf I.F."/>
            <person name="Cutter A.D."/>
            <person name="Schartner C.M."/>
            <person name="Ralston E.J."/>
            <person name="Meyer B.J."/>
            <person name="Haag E.S."/>
        </authorList>
    </citation>
    <scope>NUCLEOTIDE SEQUENCE [LARGE SCALE GENOMIC DNA]</scope>
    <source>
        <strain evidence="3">JU1422</strain>
    </source>
</reference>
<name>A0A2G5VCV6_9PELO</name>
<evidence type="ECO:0000313" key="2">
    <source>
        <dbReference type="EMBL" id="PIC49396.1"/>
    </source>
</evidence>
<dbReference type="EMBL" id="PDUG01000002">
    <property type="protein sequence ID" value="PIC49396.1"/>
    <property type="molecule type" value="Genomic_DNA"/>
</dbReference>
<accession>A0A2G5VCV6</accession>
<evidence type="ECO:0000313" key="3">
    <source>
        <dbReference type="Proteomes" id="UP000230233"/>
    </source>
</evidence>
<dbReference type="PANTHER" id="PTHR31379:SF1">
    <property type="entry name" value="F-BOX C PROTEIN-RELATED"/>
    <property type="match status" value="1"/>
</dbReference>
<sequence length="407" mass="47097">MSATLAYSAMGPILEFMEANKRIYLTSRCPSLGAIDKSTPLRLDSLKFRTNCIEINKMSYELLYCQRKYMENQSQIEDKSSREALAPGDIQIGGNVFPKFRQFVVIRIRTGLGHESIRILPANLEIHVALKKLSTYLLGGRQTPIKVADELVLDLYRGDILRLPENLKIRVKALNTMCTNFEEILPILDPSSFPLKTLKLKKASVHNLQSPFFRTARNVEILEDGQKQQKWRLEFQKLPNKNIFMDHQSYRGRVIVDLIKYWMENGKEIGTCWNFGRIESESLMIELHHIKGEFEGGTFRKAATGYALILPFDYNSELMVVEVKMPENQQKALQLVIQPKVDRSSRKHKIADHFHTNWQLYSFFAIVFCVFCTSIFVEMIGPYSIPWIGVHVFITFIILRSLLPRRE</sequence>
<feature type="transmembrane region" description="Helical" evidence="1">
    <location>
        <begin position="358"/>
        <end position="377"/>
    </location>
</feature>
<dbReference type="Proteomes" id="UP000230233">
    <property type="component" value="Chromosome II"/>
</dbReference>
<protein>
    <submittedName>
        <fullName evidence="2">Uncharacterized protein</fullName>
    </submittedName>
</protein>
<feature type="transmembrane region" description="Helical" evidence="1">
    <location>
        <begin position="383"/>
        <end position="403"/>
    </location>
</feature>
<dbReference type="Pfam" id="PF12078">
    <property type="entry name" value="DUF3557"/>
    <property type="match status" value="1"/>
</dbReference>
<keyword evidence="1" id="KW-1133">Transmembrane helix</keyword>
<keyword evidence="1" id="KW-0812">Transmembrane</keyword>
<comment type="caution">
    <text evidence="2">The sequence shown here is derived from an EMBL/GenBank/DDBJ whole genome shotgun (WGS) entry which is preliminary data.</text>
</comment>
<dbReference type="InterPro" id="IPR021942">
    <property type="entry name" value="DUF3557"/>
</dbReference>
<proteinExistence type="predicted"/>